<dbReference type="AlphaFoldDB" id="A0A6L5X2G7"/>
<name>A0A6L5X2G7_9FIRM</name>
<gene>
    <name evidence="2" type="ORF">FYJ35_01240</name>
</gene>
<comment type="caution">
    <text evidence="2">The sequence shown here is derived from an EMBL/GenBank/DDBJ whole genome shotgun (WGS) entry which is preliminary data.</text>
</comment>
<feature type="signal peptide" evidence="1">
    <location>
        <begin position="1"/>
        <end position="22"/>
    </location>
</feature>
<accession>A0A6L5X2G7</accession>
<sequence length="304" mass="33533">MKRRMVAILMAFAMAGSIPAMAADVSSESEQTQSQKNYITSGSIYEAVKEVNENFEIYFDNDGYLTIEQNPDTIPENGAWKFIEDTIMVLQRSAISGKRKIKFIAGHDLKTQDVYEIFGIDDYSGPDNFGVIHASLTTNQALSSSYETAFQEYYGAHAVENKNNYYLHLLDPENNPAPDYYNNSYYWIVSCFGEKATGTLKPDESTIDVQIPDYEDSDVGGAASTLMAFNAMSRYGKIKAVTPEILPNDKVNISFTAEGDLSKVVFSVSSHWNGSSMYADSMSGSPNAMTGIKSAIDVIRKQGG</sequence>
<evidence type="ECO:0000313" key="3">
    <source>
        <dbReference type="Proteomes" id="UP000481852"/>
    </source>
</evidence>
<keyword evidence="1" id="KW-0732">Signal</keyword>
<protein>
    <submittedName>
        <fullName evidence="2">Uncharacterized protein</fullName>
    </submittedName>
</protein>
<keyword evidence="3" id="KW-1185">Reference proteome</keyword>
<dbReference type="EMBL" id="VULZ01000001">
    <property type="protein sequence ID" value="MSS13687.1"/>
    <property type="molecule type" value="Genomic_DNA"/>
</dbReference>
<evidence type="ECO:0000256" key="1">
    <source>
        <dbReference type="SAM" id="SignalP"/>
    </source>
</evidence>
<organism evidence="2 3">
    <name type="scientific">Porcincola intestinalis</name>
    <dbReference type="NCBI Taxonomy" id="2606632"/>
    <lineage>
        <taxon>Bacteria</taxon>
        <taxon>Bacillati</taxon>
        <taxon>Bacillota</taxon>
        <taxon>Clostridia</taxon>
        <taxon>Lachnospirales</taxon>
        <taxon>Lachnospiraceae</taxon>
        <taxon>Porcincola</taxon>
    </lineage>
</organism>
<feature type="chain" id="PRO_5027070795" evidence="1">
    <location>
        <begin position="23"/>
        <end position="304"/>
    </location>
</feature>
<evidence type="ECO:0000313" key="2">
    <source>
        <dbReference type="EMBL" id="MSS13687.1"/>
    </source>
</evidence>
<dbReference type="RefSeq" id="WP_154521990.1">
    <property type="nucleotide sequence ID" value="NZ_VULZ01000001.1"/>
</dbReference>
<dbReference type="Proteomes" id="UP000481852">
    <property type="component" value="Unassembled WGS sequence"/>
</dbReference>
<proteinExistence type="predicted"/>
<reference evidence="2 3" key="1">
    <citation type="submission" date="2019-08" db="EMBL/GenBank/DDBJ databases">
        <title>In-depth cultivation of the pig gut microbiome towards novel bacterial diversity and tailored functional studies.</title>
        <authorList>
            <person name="Wylensek D."/>
            <person name="Hitch T.C.A."/>
            <person name="Clavel T."/>
        </authorList>
    </citation>
    <scope>NUCLEOTIDE SEQUENCE [LARGE SCALE GENOMIC DNA]</scope>
    <source>
        <strain evidence="2 3">Oil+RF-744-WCA-WT-11</strain>
    </source>
</reference>